<dbReference type="Pfam" id="PF06026">
    <property type="entry name" value="Rib_5-P_isom_A"/>
    <property type="match status" value="1"/>
</dbReference>
<name>A0A9C7UT48_9RHOD</name>
<evidence type="ECO:0000256" key="1">
    <source>
        <dbReference type="ARBA" id="ARBA00001713"/>
    </source>
</evidence>
<sequence length="321" mass="35708">MLMNSSGRISGFAFYSYSYAKTNKQSATFSCCFKGNLHHLSLLPKTCSKSAYFFPNHFQTRLHTLKKRSQIPQDRMVTRVQMQVISTEELKKAVGYKAVDDHVRSGMVVGLGTGSTAYYAVERLGQKIKSGEFVDIVAIPTSTKTENQAKTWGIPLVTLDTHPSLDIAIDGADEVDSQLNLVKGRGGALLREKMVEVEANKLVIIVDESKLVTGLGITGAMPVEVTPFCWKRTMRRLLQVEAFQDCQVSAKIRQEKDTVYVTDNHNYIVDLFFQKPIPDVSLAARQLIDIVGIVEHGLFLNMADICIVSGMNGIRVIEKNK</sequence>
<reference evidence="6" key="1">
    <citation type="journal article" date="2022" name="Proc. Natl. Acad. Sci. U.S.A.">
        <title>Life cycle and functional genomics of the unicellular red alga Galdieria for elucidating algal and plant evolution and industrial use.</title>
        <authorList>
            <person name="Hirooka S."/>
            <person name="Itabashi T."/>
            <person name="Ichinose T.M."/>
            <person name="Onuma R."/>
            <person name="Fujiwara T."/>
            <person name="Yamashita S."/>
            <person name="Jong L.W."/>
            <person name="Tomita R."/>
            <person name="Iwane A.H."/>
            <person name="Miyagishima S.Y."/>
        </authorList>
    </citation>
    <scope>NUCLEOTIDE SEQUENCE</scope>
    <source>
        <strain evidence="6">NBRC 102759</strain>
    </source>
</reference>
<comment type="pathway">
    <text evidence="2">Carbohydrate degradation; pentose phosphate pathway; D-ribose 5-phosphate from D-ribulose 5-phosphate (non-oxidative stage): step 1/1.</text>
</comment>
<dbReference type="OrthoDB" id="1555531at2759"/>
<evidence type="ECO:0000256" key="4">
    <source>
        <dbReference type="ARBA" id="ARBA00011959"/>
    </source>
</evidence>
<protein>
    <recommendedName>
        <fullName evidence="4">ribose-5-phosphate isomerase</fullName>
        <ecNumber evidence="4">5.3.1.6</ecNumber>
    </recommendedName>
</protein>
<dbReference type="PANTHER" id="PTHR43748">
    <property type="entry name" value="RIBOSE-5-PHOSPHATE ISOMERASE 3, CHLOROPLASTIC-RELATED"/>
    <property type="match status" value="1"/>
</dbReference>
<evidence type="ECO:0000313" key="7">
    <source>
        <dbReference type="Proteomes" id="UP001061958"/>
    </source>
</evidence>
<dbReference type="HAMAP" id="MF_00170">
    <property type="entry name" value="Rib_5P_isom_A"/>
    <property type="match status" value="1"/>
</dbReference>
<dbReference type="SUPFAM" id="SSF100950">
    <property type="entry name" value="NagB/RpiA/CoA transferase-like"/>
    <property type="match status" value="1"/>
</dbReference>
<evidence type="ECO:0000256" key="2">
    <source>
        <dbReference type="ARBA" id="ARBA00004988"/>
    </source>
</evidence>
<evidence type="ECO:0000256" key="3">
    <source>
        <dbReference type="ARBA" id="ARBA00008088"/>
    </source>
</evidence>
<accession>A0A9C7UT48</accession>
<dbReference type="Proteomes" id="UP001061958">
    <property type="component" value="Unassembled WGS sequence"/>
</dbReference>
<keyword evidence="5" id="KW-0413">Isomerase</keyword>
<dbReference type="InterPro" id="IPR020672">
    <property type="entry name" value="Ribose5P_isomerase_typA_subgr"/>
</dbReference>
<dbReference type="InterPro" id="IPR004788">
    <property type="entry name" value="Ribose5P_isomerase_type_A"/>
</dbReference>
<dbReference type="PANTHER" id="PTHR43748:SF3">
    <property type="entry name" value="RIBOSE-5-PHOSPHATE ISOMERASE 3, CHLOROPLASTIC-RELATED"/>
    <property type="match status" value="1"/>
</dbReference>
<dbReference type="NCBIfam" id="TIGR00021">
    <property type="entry name" value="rpiA"/>
    <property type="match status" value="1"/>
</dbReference>
<keyword evidence="7" id="KW-1185">Reference proteome</keyword>
<comment type="caution">
    <text evidence="6">The sequence shown here is derived from an EMBL/GenBank/DDBJ whole genome shotgun (WGS) entry which is preliminary data.</text>
</comment>
<dbReference type="GO" id="GO:0009052">
    <property type="term" value="P:pentose-phosphate shunt, non-oxidative branch"/>
    <property type="evidence" value="ECO:0007669"/>
    <property type="project" value="InterPro"/>
</dbReference>
<organism evidence="6 7">
    <name type="scientific">Galdieria partita</name>
    <dbReference type="NCBI Taxonomy" id="83374"/>
    <lineage>
        <taxon>Eukaryota</taxon>
        <taxon>Rhodophyta</taxon>
        <taxon>Bangiophyceae</taxon>
        <taxon>Galdieriales</taxon>
        <taxon>Galdieriaceae</taxon>
        <taxon>Galdieria</taxon>
    </lineage>
</organism>
<comment type="catalytic activity">
    <reaction evidence="1">
        <text>aldehydo-D-ribose 5-phosphate = D-ribulose 5-phosphate</text>
        <dbReference type="Rhea" id="RHEA:14657"/>
        <dbReference type="ChEBI" id="CHEBI:58121"/>
        <dbReference type="ChEBI" id="CHEBI:58273"/>
        <dbReference type="EC" id="5.3.1.6"/>
    </reaction>
</comment>
<gene>
    <name evidence="6" type="ORF">GpartN1_g6123.t1</name>
</gene>
<dbReference type="Gene3D" id="3.30.70.260">
    <property type="match status" value="1"/>
</dbReference>
<evidence type="ECO:0000256" key="5">
    <source>
        <dbReference type="ARBA" id="ARBA00023235"/>
    </source>
</evidence>
<dbReference type="SUPFAM" id="SSF75445">
    <property type="entry name" value="D-ribose-5-phosphate isomerase (RpiA), lid domain"/>
    <property type="match status" value="1"/>
</dbReference>
<dbReference type="InterPro" id="IPR037171">
    <property type="entry name" value="NagB/RpiA_transferase-like"/>
</dbReference>
<comment type="similarity">
    <text evidence="3">Belongs to the ribose 5-phosphate isomerase family.</text>
</comment>
<evidence type="ECO:0000313" key="6">
    <source>
        <dbReference type="EMBL" id="GJQ14332.1"/>
    </source>
</evidence>
<dbReference type="AlphaFoldDB" id="A0A9C7UT48"/>
<dbReference type="FunFam" id="3.40.50.1360:FF:000001">
    <property type="entry name" value="Ribose-5-phosphate isomerase A"/>
    <property type="match status" value="1"/>
</dbReference>
<dbReference type="EMBL" id="BQMJ01000054">
    <property type="protein sequence ID" value="GJQ14332.1"/>
    <property type="molecule type" value="Genomic_DNA"/>
</dbReference>
<proteinExistence type="inferred from homology"/>
<dbReference type="EC" id="5.3.1.6" evidence="4"/>
<dbReference type="InterPro" id="IPR050262">
    <property type="entry name" value="Ribose-5P_isomerase"/>
</dbReference>
<dbReference type="CDD" id="cd01398">
    <property type="entry name" value="RPI_A"/>
    <property type="match status" value="1"/>
</dbReference>
<reference evidence="6" key="2">
    <citation type="submission" date="2022-01" db="EMBL/GenBank/DDBJ databases">
        <authorList>
            <person name="Hirooka S."/>
            <person name="Miyagishima S.Y."/>
        </authorList>
    </citation>
    <scope>NUCLEOTIDE SEQUENCE</scope>
    <source>
        <strain evidence="6">NBRC 102759</strain>
    </source>
</reference>
<dbReference type="Gene3D" id="3.40.50.1360">
    <property type="match status" value="1"/>
</dbReference>
<dbReference type="NCBIfam" id="NF001924">
    <property type="entry name" value="PRK00702.1"/>
    <property type="match status" value="1"/>
</dbReference>
<dbReference type="GO" id="GO:0004751">
    <property type="term" value="F:ribose-5-phosphate isomerase activity"/>
    <property type="evidence" value="ECO:0007669"/>
    <property type="project" value="UniProtKB-EC"/>
</dbReference>